<evidence type="ECO:0000256" key="2">
    <source>
        <dbReference type="ARBA" id="ARBA00022475"/>
    </source>
</evidence>
<feature type="region of interest" description="Disordered" evidence="7">
    <location>
        <begin position="1"/>
        <end position="23"/>
    </location>
</feature>
<keyword evidence="4 8" id="KW-1133">Transmembrane helix</keyword>
<evidence type="ECO:0000313" key="9">
    <source>
        <dbReference type="EMBL" id="KAH8030455.1"/>
    </source>
</evidence>
<dbReference type="Proteomes" id="UP000821866">
    <property type="component" value="Chromosome 3"/>
</dbReference>
<evidence type="ECO:0000256" key="7">
    <source>
        <dbReference type="SAM" id="MobiDB-lite"/>
    </source>
</evidence>
<dbReference type="PANTHER" id="PTHR21421">
    <property type="entry name" value="GUSTATORY RECEPTOR"/>
    <property type="match status" value="1"/>
</dbReference>
<keyword evidence="5 8" id="KW-0472">Membrane</keyword>
<evidence type="ECO:0008006" key="11">
    <source>
        <dbReference type="Google" id="ProtNLM"/>
    </source>
</evidence>
<accession>A0A9J6E7W3</accession>
<feature type="transmembrane region" description="Helical" evidence="8">
    <location>
        <begin position="122"/>
        <end position="143"/>
    </location>
</feature>
<organism evidence="9 10">
    <name type="scientific">Rhipicephalus microplus</name>
    <name type="common">Cattle tick</name>
    <name type="synonym">Boophilus microplus</name>
    <dbReference type="NCBI Taxonomy" id="6941"/>
    <lineage>
        <taxon>Eukaryota</taxon>
        <taxon>Metazoa</taxon>
        <taxon>Ecdysozoa</taxon>
        <taxon>Arthropoda</taxon>
        <taxon>Chelicerata</taxon>
        <taxon>Arachnida</taxon>
        <taxon>Acari</taxon>
        <taxon>Parasitiformes</taxon>
        <taxon>Ixodida</taxon>
        <taxon>Ixodoidea</taxon>
        <taxon>Ixodidae</taxon>
        <taxon>Rhipicephalinae</taxon>
        <taxon>Rhipicephalus</taxon>
        <taxon>Boophilus</taxon>
    </lineage>
</organism>
<sequence length="428" mass="48046">MKGSPINGATAKEPATNDSTVDMSTTCGDAPDGVKEHKHKPSRHSNMLRSFSLQARICRLCGCLFVKDMFAKPPRSPKVVWLHWYTLYAAACLAFFLWFETDVVTRHAIELSDIHRFFTKSLLVLLHVVVIIKACCNFFTMAIGARKMVEFLQKADAFEKERAFFWTDIGGIVTFTAYFVSYTAALIHQEQKVDQDGHLSTRETVDRVLGFFAAFLFFTYDSVNFVALRHSAEVLKHYVLYLKHCIDGFVGCKVVGCEKEAAQKIQAVRLHLCTVVELKSAINSIWHRSIVVSCVGLLLVTCISLYTIITEGLRKTELWIAIGYSAFTSYEFLELARFQAIKDSCRKTPTMDSTTAYSHQVQYLHSTINPDDVSLNGSDFFKINLALLVSMAGSIITYTVILVQTSPEYETPPPCQPVTMVTTTPTVT</sequence>
<proteinExistence type="predicted"/>
<protein>
    <recommendedName>
        <fullName evidence="11">Gustatory receptor</fullName>
    </recommendedName>
</protein>
<feature type="transmembrane region" description="Helical" evidence="8">
    <location>
        <begin position="79"/>
        <end position="99"/>
    </location>
</feature>
<dbReference type="InterPro" id="IPR013604">
    <property type="entry name" value="7TM_chemorcpt"/>
</dbReference>
<evidence type="ECO:0000256" key="5">
    <source>
        <dbReference type="ARBA" id="ARBA00023136"/>
    </source>
</evidence>
<feature type="transmembrane region" description="Helical" evidence="8">
    <location>
        <begin position="208"/>
        <end position="228"/>
    </location>
</feature>
<reference evidence="9" key="1">
    <citation type="journal article" date="2020" name="Cell">
        <title>Large-Scale Comparative Analyses of Tick Genomes Elucidate Their Genetic Diversity and Vector Capacities.</title>
        <authorList>
            <consortium name="Tick Genome and Microbiome Consortium (TIGMIC)"/>
            <person name="Jia N."/>
            <person name="Wang J."/>
            <person name="Shi W."/>
            <person name="Du L."/>
            <person name="Sun Y."/>
            <person name="Zhan W."/>
            <person name="Jiang J.F."/>
            <person name="Wang Q."/>
            <person name="Zhang B."/>
            <person name="Ji P."/>
            <person name="Bell-Sakyi L."/>
            <person name="Cui X.M."/>
            <person name="Yuan T.T."/>
            <person name="Jiang B.G."/>
            <person name="Yang W.F."/>
            <person name="Lam T.T."/>
            <person name="Chang Q.C."/>
            <person name="Ding S.J."/>
            <person name="Wang X.J."/>
            <person name="Zhu J.G."/>
            <person name="Ruan X.D."/>
            <person name="Zhao L."/>
            <person name="Wei J.T."/>
            <person name="Ye R.Z."/>
            <person name="Que T.C."/>
            <person name="Du C.H."/>
            <person name="Zhou Y.H."/>
            <person name="Cheng J.X."/>
            <person name="Dai P.F."/>
            <person name="Guo W.B."/>
            <person name="Han X.H."/>
            <person name="Huang E.J."/>
            <person name="Li L.F."/>
            <person name="Wei W."/>
            <person name="Gao Y.C."/>
            <person name="Liu J.Z."/>
            <person name="Shao H.Z."/>
            <person name="Wang X."/>
            <person name="Wang C.C."/>
            <person name="Yang T.C."/>
            <person name="Huo Q.B."/>
            <person name="Li W."/>
            <person name="Chen H.Y."/>
            <person name="Chen S.E."/>
            <person name="Zhou L.G."/>
            <person name="Ni X.B."/>
            <person name="Tian J.H."/>
            <person name="Sheng Y."/>
            <person name="Liu T."/>
            <person name="Pan Y.S."/>
            <person name="Xia L.Y."/>
            <person name="Li J."/>
            <person name="Zhao F."/>
            <person name="Cao W.C."/>
        </authorList>
    </citation>
    <scope>NUCLEOTIDE SEQUENCE</scope>
    <source>
        <strain evidence="9">Rmic-2018</strain>
    </source>
</reference>
<comment type="subcellular location">
    <subcellularLocation>
        <location evidence="1">Cell membrane</location>
        <topology evidence="1">Multi-pass membrane protein</topology>
    </subcellularLocation>
</comment>
<dbReference type="Pfam" id="PF08395">
    <property type="entry name" value="7tm_7"/>
    <property type="match status" value="1"/>
</dbReference>
<feature type="transmembrane region" description="Helical" evidence="8">
    <location>
        <begin position="383"/>
        <end position="403"/>
    </location>
</feature>
<dbReference type="PANTHER" id="PTHR21421:SF29">
    <property type="entry name" value="GUSTATORY RECEPTOR 5A FOR TREHALOSE-RELATED"/>
    <property type="match status" value="1"/>
</dbReference>
<keyword evidence="10" id="KW-1185">Reference proteome</keyword>
<keyword evidence="2" id="KW-1003">Cell membrane</keyword>
<dbReference type="GO" id="GO:0005886">
    <property type="term" value="C:plasma membrane"/>
    <property type="evidence" value="ECO:0007669"/>
    <property type="project" value="UniProtKB-SubCell"/>
</dbReference>
<dbReference type="AlphaFoldDB" id="A0A9J6E7W3"/>
<dbReference type="GO" id="GO:0050909">
    <property type="term" value="P:sensory perception of taste"/>
    <property type="evidence" value="ECO:0007669"/>
    <property type="project" value="InterPro"/>
</dbReference>
<keyword evidence="3 8" id="KW-0812">Transmembrane</keyword>
<gene>
    <name evidence="9" type="ORF">HPB51_006887</name>
</gene>
<evidence type="ECO:0000256" key="8">
    <source>
        <dbReference type="SAM" id="Phobius"/>
    </source>
</evidence>
<evidence type="ECO:0000256" key="6">
    <source>
        <dbReference type="ARBA" id="ARBA00023170"/>
    </source>
</evidence>
<evidence type="ECO:0000256" key="3">
    <source>
        <dbReference type="ARBA" id="ARBA00022692"/>
    </source>
</evidence>
<reference evidence="9" key="2">
    <citation type="submission" date="2021-09" db="EMBL/GenBank/DDBJ databases">
        <authorList>
            <person name="Jia N."/>
            <person name="Wang J."/>
            <person name="Shi W."/>
            <person name="Du L."/>
            <person name="Sun Y."/>
            <person name="Zhan W."/>
            <person name="Jiang J."/>
            <person name="Wang Q."/>
            <person name="Zhang B."/>
            <person name="Ji P."/>
            <person name="Sakyi L.B."/>
            <person name="Cui X."/>
            <person name="Yuan T."/>
            <person name="Jiang B."/>
            <person name="Yang W."/>
            <person name="Lam T.T.-Y."/>
            <person name="Chang Q."/>
            <person name="Ding S."/>
            <person name="Wang X."/>
            <person name="Zhu J."/>
            <person name="Ruan X."/>
            <person name="Zhao L."/>
            <person name="Wei J."/>
            <person name="Que T."/>
            <person name="Du C."/>
            <person name="Cheng J."/>
            <person name="Dai P."/>
            <person name="Han X."/>
            <person name="Huang E."/>
            <person name="Gao Y."/>
            <person name="Liu J."/>
            <person name="Shao H."/>
            <person name="Ye R."/>
            <person name="Li L."/>
            <person name="Wei W."/>
            <person name="Wang X."/>
            <person name="Wang C."/>
            <person name="Huo Q."/>
            <person name="Li W."/>
            <person name="Guo W."/>
            <person name="Chen H."/>
            <person name="Chen S."/>
            <person name="Zhou L."/>
            <person name="Zhou L."/>
            <person name="Ni X."/>
            <person name="Tian J."/>
            <person name="Zhou Y."/>
            <person name="Sheng Y."/>
            <person name="Liu T."/>
            <person name="Pan Y."/>
            <person name="Xia L."/>
            <person name="Li J."/>
            <person name="Zhao F."/>
            <person name="Cao W."/>
        </authorList>
    </citation>
    <scope>NUCLEOTIDE SEQUENCE</scope>
    <source>
        <strain evidence="9">Rmic-2018</strain>
        <tissue evidence="9">Larvae</tissue>
    </source>
</reference>
<name>A0A9J6E7W3_RHIMP</name>
<feature type="transmembrane region" description="Helical" evidence="8">
    <location>
        <begin position="289"/>
        <end position="309"/>
    </location>
</feature>
<dbReference type="VEuPathDB" id="VectorBase:LOC119163925"/>
<keyword evidence="6" id="KW-0675">Receptor</keyword>
<evidence type="ECO:0000313" key="10">
    <source>
        <dbReference type="Proteomes" id="UP000821866"/>
    </source>
</evidence>
<evidence type="ECO:0000256" key="4">
    <source>
        <dbReference type="ARBA" id="ARBA00022989"/>
    </source>
</evidence>
<dbReference type="EMBL" id="JABSTU010000005">
    <property type="protein sequence ID" value="KAH8030455.1"/>
    <property type="molecule type" value="Genomic_DNA"/>
</dbReference>
<feature type="transmembrane region" description="Helical" evidence="8">
    <location>
        <begin position="164"/>
        <end position="188"/>
    </location>
</feature>
<comment type="caution">
    <text evidence="9">The sequence shown here is derived from an EMBL/GenBank/DDBJ whole genome shotgun (WGS) entry which is preliminary data.</text>
</comment>
<dbReference type="GO" id="GO:0038023">
    <property type="term" value="F:signaling receptor activity"/>
    <property type="evidence" value="ECO:0007669"/>
    <property type="project" value="UniProtKB-ARBA"/>
</dbReference>
<evidence type="ECO:0000256" key="1">
    <source>
        <dbReference type="ARBA" id="ARBA00004651"/>
    </source>
</evidence>
<dbReference type="GO" id="GO:0051606">
    <property type="term" value="P:detection of stimulus"/>
    <property type="evidence" value="ECO:0007669"/>
    <property type="project" value="UniProtKB-ARBA"/>
</dbReference>